<reference evidence="2 3" key="1">
    <citation type="submission" date="2014-03" db="EMBL/GenBank/DDBJ databases">
        <title>Draft genome of the hookworm Oesophagostomum dentatum.</title>
        <authorList>
            <person name="Mitreva M."/>
        </authorList>
    </citation>
    <scope>NUCLEOTIDE SEQUENCE [LARGE SCALE GENOMIC DNA]</scope>
    <source>
        <strain evidence="2 3">OD-Hann</strain>
    </source>
</reference>
<name>A0A0B1SZZ7_OESDE</name>
<dbReference type="GO" id="GO:0003824">
    <property type="term" value="F:catalytic activity"/>
    <property type="evidence" value="ECO:0007669"/>
    <property type="project" value="InterPro"/>
</dbReference>
<dbReference type="Proteomes" id="UP000053660">
    <property type="component" value="Unassembled WGS sequence"/>
</dbReference>
<proteinExistence type="predicted"/>
<dbReference type="InterPro" id="IPR005135">
    <property type="entry name" value="Endo/exonuclease/phosphatase"/>
</dbReference>
<evidence type="ECO:0000313" key="3">
    <source>
        <dbReference type="Proteomes" id="UP000053660"/>
    </source>
</evidence>
<keyword evidence="3" id="KW-1185">Reference proteome</keyword>
<dbReference type="Pfam" id="PF03372">
    <property type="entry name" value="Exo_endo_phos"/>
    <property type="match status" value="1"/>
</dbReference>
<dbReference type="SUPFAM" id="SSF56219">
    <property type="entry name" value="DNase I-like"/>
    <property type="match status" value="1"/>
</dbReference>
<dbReference type="EMBL" id="KN554769">
    <property type="protein sequence ID" value="KHJ89077.1"/>
    <property type="molecule type" value="Genomic_DNA"/>
</dbReference>
<dbReference type="Gene3D" id="3.60.10.10">
    <property type="entry name" value="Endonuclease/exonuclease/phosphatase"/>
    <property type="match status" value="1"/>
</dbReference>
<protein>
    <recommendedName>
        <fullName evidence="1">Endonuclease/exonuclease/phosphatase domain-containing protein</fullName>
    </recommendedName>
</protein>
<evidence type="ECO:0000259" key="1">
    <source>
        <dbReference type="Pfam" id="PF03372"/>
    </source>
</evidence>
<dbReference type="InterPro" id="IPR036691">
    <property type="entry name" value="Endo/exonu/phosph_ase_sf"/>
</dbReference>
<dbReference type="AlphaFoldDB" id="A0A0B1SZZ7"/>
<dbReference type="OrthoDB" id="5844186at2759"/>
<accession>A0A0B1SZZ7</accession>
<organism evidence="2 3">
    <name type="scientific">Oesophagostomum dentatum</name>
    <name type="common">Nodular worm</name>
    <dbReference type="NCBI Taxonomy" id="61180"/>
    <lineage>
        <taxon>Eukaryota</taxon>
        <taxon>Metazoa</taxon>
        <taxon>Ecdysozoa</taxon>
        <taxon>Nematoda</taxon>
        <taxon>Chromadorea</taxon>
        <taxon>Rhabditida</taxon>
        <taxon>Rhabditina</taxon>
        <taxon>Rhabditomorpha</taxon>
        <taxon>Strongyloidea</taxon>
        <taxon>Strongylidae</taxon>
        <taxon>Oesophagostomum</taxon>
    </lineage>
</organism>
<sequence>MSKKINYHVIALQETKAKEDSAVMQINGDMLILGHKVPNKNIGGVGFLINSSIVPFIDRHDIISPRLASLHLRPGGRREVAIYSCYGPTSAANDTERYEELECAIKQDKSFYKYVLGDFNAIIDENGNGRIGRLGFGKRNDNGDRLKELLWATRLIAHSFRRKTEEDGPDTVRQQCDYSILPLLMKNETWLSYQDQNEDYEDMIAILKKSEEECSRPLNKEERISEETKKLLKMRIHIKNSRDTTAIEKRAADVACRNSLKMDLQIHREKKLLKTVEARRSIKKCRRNLIQERQVFTALKNEAGERIISRRGMEKVVEKFYKELYSSTGIPYSPNIPADEEVLPPVLPAEVRVAINTIKPGTAPGHDGINIELLKARGHDLHTLLVKKFTSYLHSPGNPKYMEAWYSDKPISLDQQKCRAFIT</sequence>
<evidence type="ECO:0000313" key="2">
    <source>
        <dbReference type="EMBL" id="KHJ89077.1"/>
    </source>
</evidence>
<feature type="domain" description="Endonuclease/exonuclease/phosphatase" evidence="1">
    <location>
        <begin position="6"/>
        <end position="134"/>
    </location>
</feature>
<gene>
    <name evidence="2" type="ORF">OESDEN_11111</name>
</gene>